<proteinExistence type="inferred from homology"/>
<dbReference type="EMBL" id="CP095062">
    <property type="protein sequence ID" value="UOQ68624.1"/>
    <property type="molecule type" value="Genomic_DNA"/>
</dbReference>
<evidence type="ECO:0000313" key="6">
    <source>
        <dbReference type="Proteomes" id="UP000830401"/>
    </source>
</evidence>
<sequence length="197" mass="20495">MRASLGAVAGLPYEDVGVVWLDAHGDFNTPETSESGFLDGMGLAVLTGQCWQPLACSVPGFKPVPPTRVLHVGGRNFDTLELAALQEAGVTLLAPEQVSAQVANALTLSVKALAAQVAHCYVHIDLDVLDAKQVGRANSYASAGGLTLAQVLAVLETVQQQLPISAVTFASYDPQADMHGQVLAAALRIAQQLLPSA</sequence>
<comment type="similarity">
    <text evidence="4">Belongs to the arginase family.</text>
</comment>
<dbReference type="PROSITE" id="PS51409">
    <property type="entry name" value="ARGINASE_2"/>
    <property type="match status" value="1"/>
</dbReference>
<keyword evidence="2" id="KW-0378">Hydrolase</keyword>
<dbReference type="InterPro" id="IPR023696">
    <property type="entry name" value="Ureohydrolase_dom_sf"/>
</dbReference>
<dbReference type="PANTHER" id="PTHR43782">
    <property type="entry name" value="ARGINASE"/>
    <property type="match status" value="1"/>
</dbReference>
<evidence type="ECO:0000256" key="3">
    <source>
        <dbReference type="ARBA" id="ARBA00023211"/>
    </source>
</evidence>
<evidence type="ECO:0000256" key="1">
    <source>
        <dbReference type="ARBA" id="ARBA00022723"/>
    </source>
</evidence>
<dbReference type="Pfam" id="PF00491">
    <property type="entry name" value="Arginase"/>
    <property type="match status" value="1"/>
</dbReference>
<dbReference type="SUPFAM" id="SSF52768">
    <property type="entry name" value="Arginase/deacetylase"/>
    <property type="match status" value="1"/>
</dbReference>
<dbReference type="Proteomes" id="UP000830401">
    <property type="component" value="Plasmid unnamed1"/>
</dbReference>
<dbReference type="PANTHER" id="PTHR43782:SF3">
    <property type="entry name" value="ARGINASE"/>
    <property type="match status" value="1"/>
</dbReference>
<dbReference type="CDD" id="cd09999">
    <property type="entry name" value="Arginase-like_1"/>
    <property type="match status" value="1"/>
</dbReference>
<reference evidence="5" key="1">
    <citation type="submission" date="2022-04" db="EMBL/GenBank/DDBJ databases">
        <title>Hymenobacter sp. isolated from the air.</title>
        <authorList>
            <person name="Won M."/>
            <person name="Lee C.-M."/>
            <person name="Woen H.-Y."/>
            <person name="Kwon S.-W."/>
        </authorList>
    </citation>
    <scope>NUCLEOTIDE SEQUENCE</scope>
    <source>
        <strain evidence="5">5420S-77</strain>
        <plasmid evidence="5">unnamed1</plasmid>
    </source>
</reference>
<accession>A0ABY4GCJ9</accession>
<keyword evidence="6" id="KW-1185">Reference proteome</keyword>
<gene>
    <name evidence="5" type="ORF">MUN86_24295</name>
</gene>
<dbReference type="InterPro" id="IPR006035">
    <property type="entry name" value="Ureohydrolase"/>
</dbReference>
<organism evidence="5 6">
    <name type="scientific">Hymenobacter volaticus</name>
    <dbReference type="NCBI Taxonomy" id="2932254"/>
    <lineage>
        <taxon>Bacteria</taxon>
        <taxon>Pseudomonadati</taxon>
        <taxon>Bacteroidota</taxon>
        <taxon>Cytophagia</taxon>
        <taxon>Cytophagales</taxon>
        <taxon>Hymenobacteraceae</taxon>
        <taxon>Hymenobacter</taxon>
    </lineage>
</organism>
<evidence type="ECO:0000313" key="5">
    <source>
        <dbReference type="EMBL" id="UOQ68624.1"/>
    </source>
</evidence>
<keyword evidence="5" id="KW-0614">Plasmid</keyword>
<evidence type="ECO:0000256" key="4">
    <source>
        <dbReference type="PROSITE-ProRule" id="PRU00742"/>
    </source>
</evidence>
<protein>
    <submittedName>
        <fullName evidence="5">Arginase family protein</fullName>
    </submittedName>
</protein>
<keyword evidence="3" id="KW-0464">Manganese</keyword>
<dbReference type="PRINTS" id="PR00116">
    <property type="entry name" value="ARGINASE"/>
</dbReference>
<geneLocation type="plasmid" evidence="5 6">
    <name>unnamed1</name>
</geneLocation>
<dbReference type="RefSeq" id="WP_245126011.1">
    <property type="nucleotide sequence ID" value="NZ_CP095062.1"/>
</dbReference>
<evidence type="ECO:0000256" key="2">
    <source>
        <dbReference type="ARBA" id="ARBA00022801"/>
    </source>
</evidence>
<dbReference type="Gene3D" id="3.40.800.10">
    <property type="entry name" value="Ureohydrolase domain"/>
    <property type="match status" value="1"/>
</dbReference>
<keyword evidence="1" id="KW-0479">Metal-binding</keyword>
<name>A0ABY4GCJ9_9BACT</name>